<evidence type="ECO:0000256" key="4">
    <source>
        <dbReference type="ARBA" id="ARBA00022490"/>
    </source>
</evidence>
<evidence type="ECO:0000256" key="2">
    <source>
        <dbReference type="ARBA" id="ARBA00004496"/>
    </source>
</evidence>
<dbReference type="Pfam" id="PF07992">
    <property type="entry name" value="Pyr_redox_2"/>
    <property type="match status" value="1"/>
</dbReference>
<evidence type="ECO:0000256" key="7">
    <source>
        <dbReference type="ARBA" id="ARBA00023002"/>
    </source>
</evidence>
<dbReference type="EMBL" id="LYRP01000001">
    <property type="protein sequence ID" value="OAT78871.1"/>
    <property type="molecule type" value="Genomic_DNA"/>
</dbReference>
<keyword evidence="6" id="KW-0274">FAD</keyword>
<reference evidence="12" key="1">
    <citation type="submission" date="2016-05" db="EMBL/GenBank/DDBJ databases">
        <authorList>
            <person name="Behera P."/>
            <person name="Vaishampayan P."/>
            <person name="Singh N."/>
            <person name="Raina V."/>
            <person name="Suar M."/>
            <person name="Pattnaik A."/>
            <person name="Rastogi G."/>
        </authorList>
    </citation>
    <scope>NUCLEOTIDE SEQUENCE [LARGE SCALE GENOMIC DNA]</scope>
    <source>
        <strain evidence="12">MP23</strain>
    </source>
</reference>
<dbReference type="InterPro" id="IPR023753">
    <property type="entry name" value="FAD/NAD-binding_dom"/>
</dbReference>
<comment type="caution">
    <text evidence="11">The sequence shown here is derived from an EMBL/GenBank/DDBJ whole genome shotgun (WGS) entry which is preliminary data.</text>
</comment>
<dbReference type="GO" id="GO:0005737">
    <property type="term" value="C:cytoplasm"/>
    <property type="evidence" value="ECO:0007669"/>
    <property type="project" value="UniProtKB-SubCell"/>
</dbReference>
<sequence>MSDNVVIIGSGFAARQLVKHIRKLDAHLPVTLIAGDSADEYNKPELSHVISRGQHADDLTRQTGAAFAQAFNLTLHAHTQVTSLDPQRKTVSGGGQTWAYSKLVLATGARARILPVPGGEDMITLNSQAEFRRYATRLFDARRILVVGGGLIGCELAMDLCRAGKQVTLVDKAPSILPALLPVHLSAPLHCALTKAGVTVLTGQQLHCIEPHADGLRISLEKGIQFSVDDVISATGLQPETTLARQAGLAVNQGIQVNQKLQTSDPAIFALGDCAEINGQCLPYLQPGQLSALTLAQNLTGQDVALSLPPALVKVKTPLLPLQLAGQPLREDLHWKIAVTTNGMAAQGYDNDETLCAFVASEERIPESFGWLRQLAGA</sequence>
<evidence type="ECO:0000313" key="11">
    <source>
        <dbReference type="EMBL" id="OAT78871.1"/>
    </source>
</evidence>
<dbReference type="PRINTS" id="PR00411">
    <property type="entry name" value="PNDRDTASEI"/>
</dbReference>
<name>A0A1B7L9J2_9ENTR</name>
<keyword evidence="7" id="KW-0560">Oxidoreductase</keyword>
<evidence type="ECO:0000259" key="9">
    <source>
        <dbReference type="Pfam" id="PF07992"/>
    </source>
</evidence>
<proteinExistence type="inferred from homology"/>
<dbReference type="NCBIfam" id="NF003437">
    <property type="entry name" value="PRK04965.1"/>
    <property type="match status" value="1"/>
</dbReference>
<dbReference type="SUPFAM" id="SSF51905">
    <property type="entry name" value="FAD/NAD(P)-binding domain"/>
    <property type="match status" value="1"/>
</dbReference>
<keyword evidence="8" id="KW-0520">NAD</keyword>
<accession>A0A1B7L9J2</accession>
<dbReference type="PANTHER" id="PTHR43429:SF3">
    <property type="entry name" value="NITRITE REDUCTASE [NAD(P)H]"/>
    <property type="match status" value="1"/>
</dbReference>
<dbReference type="InterPro" id="IPR050260">
    <property type="entry name" value="FAD-bd_OxRdtase"/>
</dbReference>
<keyword evidence="4" id="KW-0963">Cytoplasm</keyword>
<dbReference type="PANTHER" id="PTHR43429">
    <property type="entry name" value="PYRIDINE NUCLEOTIDE-DISULFIDE OXIDOREDUCTASE DOMAIN-CONTAINING"/>
    <property type="match status" value="1"/>
</dbReference>
<dbReference type="RefSeq" id="WP_064594837.1">
    <property type="nucleotide sequence ID" value="NZ_CP134782.1"/>
</dbReference>
<comment type="cofactor">
    <cofactor evidence="1">
        <name>FAD</name>
        <dbReference type="ChEBI" id="CHEBI:57692"/>
    </cofactor>
</comment>
<keyword evidence="12" id="KW-1185">Reference proteome</keyword>
<keyword evidence="5" id="KW-0285">Flavoprotein</keyword>
<feature type="domain" description="FAD/NAD(P)-binding" evidence="9">
    <location>
        <begin position="4"/>
        <end position="278"/>
    </location>
</feature>
<dbReference type="InterPro" id="IPR041364">
    <property type="entry name" value="Rbx-bd"/>
</dbReference>
<dbReference type="OrthoDB" id="9808980at2"/>
<evidence type="ECO:0000313" key="12">
    <source>
        <dbReference type="Proteomes" id="UP000078225"/>
    </source>
</evidence>
<comment type="similarity">
    <text evidence="3">Belongs to the FAD-dependent oxidoreductase family.</text>
</comment>
<evidence type="ECO:0000256" key="3">
    <source>
        <dbReference type="ARBA" id="ARBA00006442"/>
    </source>
</evidence>
<gene>
    <name evidence="11" type="ORF">A9B99_04005</name>
</gene>
<dbReference type="Proteomes" id="UP000078225">
    <property type="component" value="Unassembled WGS sequence"/>
</dbReference>
<dbReference type="AlphaFoldDB" id="A0A1B7L9J2"/>
<evidence type="ECO:0000259" key="10">
    <source>
        <dbReference type="Pfam" id="PF18113"/>
    </source>
</evidence>
<dbReference type="Pfam" id="PF18113">
    <property type="entry name" value="Rbx_binding"/>
    <property type="match status" value="1"/>
</dbReference>
<dbReference type="STRING" id="1691903.A9B99_04005"/>
<feature type="domain" description="Rubredoxin binding" evidence="10">
    <location>
        <begin position="306"/>
        <end position="375"/>
    </location>
</feature>
<evidence type="ECO:0000256" key="5">
    <source>
        <dbReference type="ARBA" id="ARBA00022630"/>
    </source>
</evidence>
<evidence type="ECO:0000256" key="8">
    <source>
        <dbReference type="ARBA" id="ARBA00023027"/>
    </source>
</evidence>
<dbReference type="GO" id="GO:0016491">
    <property type="term" value="F:oxidoreductase activity"/>
    <property type="evidence" value="ECO:0007669"/>
    <property type="project" value="UniProtKB-KW"/>
</dbReference>
<comment type="subcellular location">
    <subcellularLocation>
        <location evidence="2">Cytoplasm</location>
    </subcellularLocation>
</comment>
<evidence type="ECO:0000256" key="6">
    <source>
        <dbReference type="ARBA" id="ARBA00022827"/>
    </source>
</evidence>
<dbReference type="Gene3D" id="3.50.50.60">
    <property type="entry name" value="FAD/NAD(P)-binding domain"/>
    <property type="match status" value="2"/>
</dbReference>
<protein>
    <submittedName>
        <fullName evidence="11">NADH:flavorubredoxin oxidoreductase</fullName>
    </submittedName>
</protein>
<organism evidence="11 12">
    <name type="scientific">Mangrovibacter phragmitis</name>
    <dbReference type="NCBI Taxonomy" id="1691903"/>
    <lineage>
        <taxon>Bacteria</taxon>
        <taxon>Pseudomonadati</taxon>
        <taxon>Pseudomonadota</taxon>
        <taxon>Gammaproteobacteria</taxon>
        <taxon>Enterobacterales</taxon>
        <taxon>Enterobacteriaceae</taxon>
        <taxon>Mangrovibacter</taxon>
    </lineage>
</organism>
<evidence type="ECO:0000256" key="1">
    <source>
        <dbReference type="ARBA" id="ARBA00001974"/>
    </source>
</evidence>
<dbReference type="Gene3D" id="3.30.390.120">
    <property type="match status" value="1"/>
</dbReference>
<dbReference type="PRINTS" id="PR00368">
    <property type="entry name" value="FADPNR"/>
</dbReference>
<dbReference type="InterPro" id="IPR036188">
    <property type="entry name" value="FAD/NAD-bd_sf"/>
</dbReference>